<keyword evidence="4" id="KW-1185">Reference proteome</keyword>
<sequence length="555" mass="62243">MQAEASQSHSWWERLLNLISVVKPGEGKSCILLTLNACILMSAYYLLKVIREPLILAYGGAEYKSYATAIQAGLLIFIVPLFSVLFHHFAENKNRSIIISNVLAFFILNLVMFAALQYLQINVGMVFYIWLGIFSVMVVAQFWAFAADLYNVRSGQRLFVILAVGATFGAWLGSRVAGPIFPHVGIVGIMMLAVALLLISVFLTRQTDGTIPEASANEEPVHHEDDSHRWLDGFLVVFKNNYLLMIATFVVVLVFINSTGEYILAHLVNEHTKELVASGEITDVEAWQGQFYSTYYSWITLGSFILQLFFVSRIFKWVGLRGAILVLPIIMLIGYGLMLFIPIFSFIRIAMIAENSANYSVQNTTRHALFLPVPRKLKYLGKTTIETFFYRFGDLLYGAFIFVGIEYFQLGVSGFILSNFILAACLFTLAWKVGHNNLLEVQKTQGNSPPQVMAMIPHLQMPSGSMSKFSISECTFVDPDIGDALKFHARRVSGQPLPKWIKFDRMTRTFTFNPPVGHEGELNIEVIASDFEGLTASSKIKVTFVHAHLLEGTDQ</sequence>
<feature type="transmembrane region" description="Helical" evidence="1">
    <location>
        <begin position="125"/>
        <end position="146"/>
    </location>
</feature>
<dbReference type="InterPro" id="IPR006644">
    <property type="entry name" value="Cadg"/>
</dbReference>
<feature type="transmembrane region" description="Helical" evidence="1">
    <location>
        <begin position="322"/>
        <end position="347"/>
    </location>
</feature>
<dbReference type="Proteomes" id="UP000315439">
    <property type="component" value="Unassembled WGS sequence"/>
</dbReference>
<keyword evidence="1" id="KW-1133">Transmembrane helix</keyword>
<evidence type="ECO:0000313" key="3">
    <source>
        <dbReference type="EMBL" id="TQV89644.1"/>
    </source>
</evidence>
<organism evidence="3 4">
    <name type="scientific">Aliikangiella coralliicola</name>
    <dbReference type="NCBI Taxonomy" id="2592383"/>
    <lineage>
        <taxon>Bacteria</taxon>
        <taxon>Pseudomonadati</taxon>
        <taxon>Pseudomonadota</taxon>
        <taxon>Gammaproteobacteria</taxon>
        <taxon>Oceanospirillales</taxon>
        <taxon>Pleioneaceae</taxon>
        <taxon>Aliikangiella</taxon>
    </lineage>
</organism>
<feature type="domain" description="Dystroglycan-type cadherin-like" evidence="2">
    <location>
        <begin position="458"/>
        <end position="551"/>
    </location>
</feature>
<dbReference type="Pfam" id="PF05345">
    <property type="entry name" value="He_PIG"/>
    <property type="match status" value="1"/>
</dbReference>
<dbReference type="GO" id="GO:0005509">
    <property type="term" value="F:calcium ion binding"/>
    <property type="evidence" value="ECO:0007669"/>
    <property type="project" value="InterPro"/>
</dbReference>
<feature type="transmembrane region" description="Helical" evidence="1">
    <location>
        <begin position="158"/>
        <end position="174"/>
    </location>
</feature>
<dbReference type="InterPro" id="IPR013783">
    <property type="entry name" value="Ig-like_fold"/>
</dbReference>
<comment type="caution">
    <text evidence="3">The sequence shown here is derived from an EMBL/GenBank/DDBJ whole genome shotgun (WGS) entry which is preliminary data.</text>
</comment>
<dbReference type="AlphaFoldDB" id="A0A545UJK0"/>
<keyword evidence="1" id="KW-0812">Transmembrane</keyword>
<feature type="transmembrane region" description="Helical" evidence="1">
    <location>
        <begin position="98"/>
        <end position="119"/>
    </location>
</feature>
<protein>
    <submittedName>
        <fullName evidence="3">ATP translocase</fullName>
    </submittedName>
</protein>
<dbReference type="GO" id="GO:0016020">
    <property type="term" value="C:membrane"/>
    <property type="evidence" value="ECO:0007669"/>
    <property type="project" value="InterPro"/>
</dbReference>
<name>A0A545UJK0_9GAMM</name>
<dbReference type="InterPro" id="IPR015919">
    <property type="entry name" value="Cadherin-like_sf"/>
</dbReference>
<proteinExistence type="predicted"/>
<dbReference type="EMBL" id="VIKS01000001">
    <property type="protein sequence ID" value="TQV89644.1"/>
    <property type="molecule type" value="Genomic_DNA"/>
</dbReference>
<reference evidence="3 4" key="1">
    <citation type="submission" date="2019-07" db="EMBL/GenBank/DDBJ databases">
        <title>Draft genome for Aliikangiella sp. M105.</title>
        <authorList>
            <person name="Wang G."/>
        </authorList>
    </citation>
    <scope>NUCLEOTIDE SEQUENCE [LARGE SCALE GENOMIC DNA]</scope>
    <source>
        <strain evidence="3 4">M105</strain>
    </source>
</reference>
<dbReference type="InterPro" id="IPR036259">
    <property type="entry name" value="MFS_trans_sf"/>
</dbReference>
<dbReference type="RefSeq" id="WP_142891708.1">
    <property type="nucleotide sequence ID" value="NZ_ML660160.1"/>
</dbReference>
<evidence type="ECO:0000256" key="1">
    <source>
        <dbReference type="SAM" id="Phobius"/>
    </source>
</evidence>
<feature type="transmembrane region" description="Helical" evidence="1">
    <location>
        <begin position="295"/>
        <end position="315"/>
    </location>
</feature>
<dbReference type="PANTHER" id="PTHR43596">
    <property type="entry name" value="ADP,ATP CARRIER PROTEIN"/>
    <property type="match status" value="1"/>
</dbReference>
<dbReference type="SMART" id="SM00736">
    <property type="entry name" value="CADG"/>
    <property type="match status" value="1"/>
</dbReference>
<dbReference type="Gene3D" id="2.60.40.10">
    <property type="entry name" value="Immunoglobulins"/>
    <property type="match status" value="1"/>
</dbReference>
<evidence type="ECO:0000259" key="2">
    <source>
        <dbReference type="SMART" id="SM00736"/>
    </source>
</evidence>
<dbReference type="PANTHER" id="PTHR43596:SF1">
    <property type="entry name" value="ADP,ATP CARRIER PROTEIN"/>
    <property type="match status" value="1"/>
</dbReference>
<feature type="transmembrane region" description="Helical" evidence="1">
    <location>
        <begin position="67"/>
        <end position="86"/>
    </location>
</feature>
<accession>A0A545UJK0</accession>
<evidence type="ECO:0000313" key="4">
    <source>
        <dbReference type="Proteomes" id="UP000315439"/>
    </source>
</evidence>
<dbReference type="SUPFAM" id="SSF49313">
    <property type="entry name" value="Cadherin-like"/>
    <property type="match status" value="1"/>
</dbReference>
<keyword evidence="1" id="KW-0472">Membrane</keyword>
<dbReference type="SUPFAM" id="SSF103473">
    <property type="entry name" value="MFS general substrate transporter"/>
    <property type="match status" value="1"/>
</dbReference>
<feature type="transmembrane region" description="Helical" evidence="1">
    <location>
        <begin position="242"/>
        <end position="265"/>
    </location>
</feature>
<gene>
    <name evidence="3" type="ORF">FLL46_01815</name>
</gene>
<feature type="transmembrane region" description="Helical" evidence="1">
    <location>
        <begin position="180"/>
        <end position="203"/>
    </location>
</feature>
<dbReference type="OrthoDB" id="199378at2"/>